<protein>
    <submittedName>
        <fullName evidence="3">GNAT family N-acetyltransferase</fullName>
    </submittedName>
</protein>
<proteinExistence type="predicted"/>
<dbReference type="Pfam" id="PF00583">
    <property type="entry name" value="Acetyltransf_1"/>
    <property type="match status" value="1"/>
</dbReference>
<evidence type="ECO:0000256" key="1">
    <source>
        <dbReference type="SAM" id="MobiDB-lite"/>
    </source>
</evidence>
<organism evidence="3 4">
    <name type="scientific">Halovulum dunhuangense</name>
    <dbReference type="NCBI Taxonomy" id="1505036"/>
    <lineage>
        <taxon>Bacteria</taxon>
        <taxon>Pseudomonadati</taxon>
        <taxon>Pseudomonadota</taxon>
        <taxon>Alphaproteobacteria</taxon>
        <taxon>Rhodobacterales</taxon>
        <taxon>Paracoccaceae</taxon>
        <taxon>Halovulum</taxon>
    </lineage>
</organism>
<dbReference type="InterPro" id="IPR000182">
    <property type="entry name" value="GNAT_dom"/>
</dbReference>
<sequence length="194" mass="21953">MTELPAGSEVEVIITCLEMTTRPEGPRPDMPMGPPMALLSAEAPPAWYFLDLYRAVGQDYEWTDRFEDDPEDLRRWLADPQVTLWTLMRSGWPAGFFVLDGRAEGEVELSYFGLVPEAVGMGLGLWLLRTAVHLGWDRPGIRRLMVETCTLDHPRALGLYQRAGFEPVSQARKTRILSRPRQMTPPGRSTEDHA</sequence>
<dbReference type="CDD" id="cd04301">
    <property type="entry name" value="NAT_SF"/>
    <property type="match status" value="1"/>
</dbReference>
<feature type="domain" description="N-acetyltransferase" evidence="2">
    <location>
        <begin position="36"/>
        <end position="182"/>
    </location>
</feature>
<accession>A0A849KVA8</accession>
<evidence type="ECO:0000313" key="3">
    <source>
        <dbReference type="EMBL" id="NNU79318.1"/>
    </source>
</evidence>
<dbReference type="PROSITE" id="PS51186">
    <property type="entry name" value="GNAT"/>
    <property type="match status" value="1"/>
</dbReference>
<dbReference type="RefSeq" id="WP_171322183.1">
    <property type="nucleotide sequence ID" value="NZ_JABFBC010000001.1"/>
</dbReference>
<comment type="caution">
    <text evidence="3">The sequence shown here is derived from an EMBL/GenBank/DDBJ whole genome shotgun (WGS) entry which is preliminary data.</text>
</comment>
<evidence type="ECO:0000313" key="4">
    <source>
        <dbReference type="Proteomes" id="UP000572377"/>
    </source>
</evidence>
<reference evidence="3 4" key="1">
    <citation type="submission" date="2020-05" db="EMBL/GenBank/DDBJ databases">
        <title>Gimesia benthica sp. nov., a novel planctomycete isolated from a deep-sea water sample of the Northwest Indian Ocean.</title>
        <authorList>
            <person name="Wang J."/>
            <person name="Ruan C."/>
            <person name="Song L."/>
            <person name="Zhu Y."/>
            <person name="Li A."/>
            <person name="Zheng X."/>
            <person name="Wang L."/>
            <person name="Lu Z."/>
            <person name="Huang Y."/>
            <person name="Du W."/>
            <person name="Zhou Y."/>
            <person name="Huang L."/>
            <person name="Dai X."/>
        </authorList>
    </citation>
    <scope>NUCLEOTIDE SEQUENCE [LARGE SCALE GENOMIC DNA]</scope>
    <source>
        <strain evidence="3 4">YYQ-30</strain>
    </source>
</reference>
<dbReference type="Proteomes" id="UP000572377">
    <property type="component" value="Unassembled WGS sequence"/>
</dbReference>
<dbReference type="SUPFAM" id="SSF55729">
    <property type="entry name" value="Acyl-CoA N-acyltransferases (Nat)"/>
    <property type="match status" value="1"/>
</dbReference>
<dbReference type="EMBL" id="JABFBC010000001">
    <property type="protein sequence ID" value="NNU79318.1"/>
    <property type="molecule type" value="Genomic_DNA"/>
</dbReference>
<gene>
    <name evidence="3" type="ORF">HMH01_02600</name>
</gene>
<evidence type="ECO:0000259" key="2">
    <source>
        <dbReference type="PROSITE" id="PS51186"/>
    </source>
</evidence>
<keyword evidence="4" id="KW-1185">Reference proteome</keyword>
<keyword evidence="3" id="KW-0808">Transferase</keyword>
<dbReference type="InterPro" id="IPR016181">
    <property type="entry name" value="Acyl_CoA_acyltransferase"/>
</dbReference>
<dbReference type="GO" id="GO:0016747">
    <property type="term" value="F:acyltransferase activity, transferring groups other than amino-acyl groups"/>
    <property type="evidence" value="ECO:0007669"/>
    <property type="project" value="InterPro"/>
</dbReference>
<feature type="region of interest" description="Disordered" evidence="1">
    <location>
        <begin position="174"/>
        <end position="194"/>
    </location>
</feature>
<dbReference type="Gene3D" id="3.40.630.30">
    <property type="match status" value="1"/>
</dbReference>
<dbReference type="AlphaFoldDB" id="A0A849KVA8"/>
<name>A0A849KVA8_9RHOB</name>